<evidence type="ECO:0000313" key="1">
    <source>
        <dbReference type="EMBL" id="KAA6437239.1"/>
    </source>
</evidence>
<name>A0A5M8QMC9_9BACT</name>
<accession>A0A5M8QMC9</accession>
<evidence type="ECO:0000313" key="2">
    <source>
        <dbReference type="EMBL" id="MFA1772086.1"/>
    </source>
</evidence>
<dbReference type="PROSITE" id="PS51257">
    <property type="entry name" value="PROKAR_LIPOPROTEIN"/>
    <property type="match status" value="1"/>
</dbReference>
<evidence type="ECO:0000313" key="4">
    <source>
        <dbReference type="Proteomes" id="UP001570846"/>
    </source>
</evidence>
<organism evidence="1 3">
    <name type="scientific">Rufibacter glacialis</name>
    <dbReference type="NCBI Taxonomy" id="1259555"/>
    <lineage>
        <taxon>Bacteria</taxon>
        <taxon>Pseudomonadati</taxon>
        <taxon>Bacteroidota</taxon>
        <taxon>Cytophagia</taxon>
        <taxon>Cytophagales</taxon>
        <taxon>Hymenobacteraceae</taxon>
        <taxon>Rufibacter</taxon>
    </lineage>
</organism>
<dbReference type="EMBL" id="VKKZ01000010">
    <property type="protein sequence ID" value="KAA6437239.1"/>
    <property type="molecule type" value="Genomic_DNA"/>
</dbReference>
<dbReference type="Proteomes" id="UP001570846">
    <property type="component" value="Unassembled WGS sequence"/>
</dbReference>
<reference evidence="1 3" key="1">
    <citation type="submission" date="2019-07" db="EMBL/GenBank/DDBJ databases">
        <authorList>
            <person name="Qu J.-H."/>
        </authorList>
    </citation>
    <scope>NUCLEOTIDE SEQUENCE [LARGE SCALE GENOMIC DNA]</scope>
    <source>
        <strain evidence="1 3">MDT1-10-3</strain>
    </source>
</reference>
<dbReference type="OrthoDB" id="894243at2"/>
<dbReference type="RefSeq" id="WP_149096878.1">
    <property type="nucleotide sequence ID" value="NZ_BMMG01000001.1"/>
</dbReference>
<comment type="caution">
    <text evidence="1">The sequence shown here is derived from an EMBL/GenBank/DDBJ whole genome shotgun (WGS) entry which is preliminary data.</text>
</comment>
<gene>
    <name evidence="2" type="ORF">ACD591_12365</name>
    <name evidence="1" type="ORF">FOE74_01705</name>
</gene>
<dbReference type="EMBL" id="JBGOGF010000006">
    <property type="protein sequence ID" value="MFA1772086.1"/>
    <property type="molecule type" value="Genomic_DNA"/>
</dbReference>
<sequence length="118" mass="12660">MLKSCRSLGVMAGLLALSGCEEEEPVSPCFQAVVVDQGCGTVLAILDTAAARIIGTKPQNDSVYVNTFDLHPYYQVPGKNLYLTLRPIPKEEAPPCPGFVPVVYPHVKVLTVSEEPCG</sequence>
<keyword evidence="4" id="KW-1185">Reference proteome</keyword>
<dbReference type="AlphaFoldDB" id="A0A5M8QMC9"/>
<reference evidence="2 4" key="3">
    <citation type="submission" date="2024-08" db="EMBL/GenBank/DDBJ databases">
        <authorList>
            <person name="Wei W."/>
        </authorList>
    </citation>
    <scope>NUCLEOTIDE SEQUENCE [LARGE SCALE GENOMIC DNA]</scope>
    <source>
        <strain evidence="2 4">XU2</strain>
    </source>
</reference>
<dbReference type="Proteomes" id="UP000323866">
    <property type="component" value="Unassembled WGS sequence"/>
</dbReference>
<reference evidence="1 3" key="2">
    <citation type="submission" date="2019-09" db="EMBL/GenBank/DDBJ databases">
        <title>A bacterium isolated from glacier soil.</title>
        <authorList>
            <person name="Liu Q."/>
        </authorList>
    </citation>
    <scope>NUCLEOTIDE SEQUENCE [LARGE SCALE GENOMIC DNA]</scope>
    <source>
        <strain evidence="1 3">MDT1-10-3</strain>
    </source>
</reference>
<protein>
    <submittedName>
        <fullName evidence="1">Uncharacterized protein</fullName>
    </submittedName>
</protein>
<proteinExistence type="predicted"/>
<evidence type="ECO:0000313" key="3">
    <source>
        <dbReference type="Proteomes" id="UP000323866"/>
    </source>
</evidence>